<dbReference type="AlphaFoldDB" id="A0A518AUW2"/>
<proteinExistence type="predicted"/>
<gene>
    <name evidence="1" type="ORF">Pan181_47490</name>
</gene>
<dbReference type="EMBL" id="CP036278">
    <property type="protein sequence ID" value="QDU58511.1"/>
    <property type="molecule type" value="Genomic_DNA"/>
</dbReference>
<sequence>MANTMIHSNTWRTDESVLVDWLIGDMFFMVSPTCKSFATSTAMRYMAYQRSAN</sequence>
<protein>
    <submittedName>
        <fullName evidence="1">Uncharacterized protein</fullName>
    </submittedName>
</protein>
<organism evidence="1 2">
    <name type="scientific">Aeoliella mucimassa</name>
    <dbReference type="NCBI Taxonomy" id="2527972"/>
    <lineage>
        <taxon>Bacteria</taxon>
        <taxon>Pseudomonadati</taxon>
        <taxon>Planctomycetota</taxon>
        <taxon>Planctomycetia</taxon>
        <taxon>Pirellulales</taxon>
        <taxon>Lacipirellulaceae</taxon>
        <taxon>Aeoliella</taxon>
    </lineage>
</organism>
<accession>A0A518AUW2</accession>
<keyword evidence="2" id="KW-1185">Reference proteome</keyword>
<evidence type="ECO:0000313" key="2">
    <source>
        <dbReference type="Proteomes" id="UP000315750"/>
    </source>
</evidence>
<dbReference type="Proteomes" id="UP000315750">
    <property type="component" value="Chromosome"/>
</dbReference>
<dbReference type="KEGG" id="amuc:Pan181_47490"/>
<evidence type="ECO:0000313" key="1">
    <source>
        <dbReference type="EMBL" id="QDU58511.1"/>
    </source>
</evidence>
<reference evidence="1 2" key="1">
    <citation type="submission" date="2019-02" db="EMBL/GenBank/DDBJ databases">
        <title>Deep-cultivation of Planctomycetes and their phenomic and genomic characterization uncovers novel biology.</title>
        <authorList>
            <person name="Wiegand S."/>
            <person name="Jogler M."/>
            <person name="Boedeker C."/>
            <person name="Pinto D."/>
            <person name="Vollmers J."/>
            <person name="Rivas-Marin E."/>
            <person name="Kohn T."/>
            <person name="Peeters S.H."/>
            <person name="Heuer A."/>
            <person name="Rast P."/>
            <person name="Oberbeckmann S."/>
            <person name="Bunk B."/>
            <person name="Jeske O."/>
            <person name="Meyerdierks A."/>
            <person name="Storesund J.E."/>
            <person name="Kallscheuer N."/>
            <person name="Luecker S."/>
            <person name="Lage O.M."/>
            <person name="Pohl T."/>
            <person name="Merkel B.J."/>
            <person name="Hornburger P."/>
            <person name="Mueller R.-W."/>
            <person name="Bruemmer F."/>
            <person name="Labrenz M."/>
            <person name="Spormann A.M."/>
            <person name="Op den Camp H."/>
            <person name="Overmann J."/>
            <person name="Amann R."/>
            <person name="Jetten M.S.M."/>
            <person name="Mascher T."/>
            <person name="Medema M.H."/>
            <person name="Devos D.P."/>
            <person name="Kaster A.-K."/>
            <person name="Ovreas L."/>
            <person name="Rohde M."/>
            <person name="Galperin M.Y."/>
            <person name="Jogler C."/>
        </authorList>
    </citation>
    <scope>NUCLEOTIDE SEQUENCE [LARGE SCALE GENOMIC DNA]</scope>
    <source>
        <strain evidence="1 2">Pan181</strain>
    </source>
</reference>
<name>A0A518AUW2_9BACT</name>